<dbReference type="EMBL" id="FUXI01000004">
    <property type="protein sequence ID" value="SJZ49798.1"/>
    <property type="molecule type" value="Genomic_DNA"/>
</dbReference>
<dbReference type="OrthoDB" id="503948at2"/>
<dbReference type="Proteomes" id="UP000190328">
    <property type="component" value="Unassembled WGS sequence"/>
</dbReference>
<dbReference type="RefSeq" id="WP_078806502.1">
    <property type="nucleotide sequence ID" value="NZ_FUXI01000004.1"/>
</dbReference>
<organism evidence="1 2">
    <name type="scientific">Pilibacter termitis</name>
    <dbReference type="NCBI Taxonomy" id="263852"/>
    <lineage>
        <taxon>Bacteria</taxon>
        <taxon>Bacillati</taxon>
        <taxon>Bacillota</taxon>
        <taxon>Bacilli</taxon>
        <taxon>Lactobacillales</taxon>
        <taxon>Enterococcaceae</taxon>
        <taxon>Pilibacter</taxon>
    </lineage>
</organism>
<dbReference type="AlphaFoldDB" id="A0A1T4L582"/>
<protein>
    <submittedName>
        <fullName evidence="1">Uncharacterized protein with an alpha/beta hydrolase fold</fullName>
    </submittedName>
</protein>
<dbReference type="STRING" id="263852.SAMN02745116_00546"/>
<dbReference type="Pfam" id="PF06028">
    <property type="entry name" value="DUF915"/>
    <property type="match status" value="1"/>
</dbReference>
<evidence type="ECO:0000313" key="1">
    <source>
        <dbReference type="EMBL" id="SJZ49798.1"/>
    </source>
</evidence>
<dbReference type="GO" id="GO:0016787">
    <property type="term" value="F:hydrolase activity"/>
    <property type="evidence" value="ECO:0007669"/>
    <property type="project" value="UniProtKB-KW"/>
</dbReference>
<evidence type="ECO:0000313" key="2">
    <source>
        <dbReference type="Proteomes" id="UP000190328"/>
    </source>
</evidence>
<dbReference type="InterPro" id="IPR010315">
    <property type="entry name" value="DUF915_hydro-like"/>
</dbReference>
<proteinExistence type="predicted"/>
<dbReference type="SUPFAM" id="SSF53474">
    <property type="entry name" value="alpha/beta-Hydrolases"/>
    <property type="match status" value="1"/>
</dbReference>
<reference evidence="1 2" key="1">
    <citation type="submission" date="2017-02" db="EMBL/GenBank/DDBJ databases">
        <authorList>
            <person name="Peterson S.W."/>
        </authorList>
    </citation>
    <scope>NUCLEOTIDE SEQUENCE [LARGE SCALE GENOMIC DNA]</scope>
    <source>
        <strain evidence="1 2">ATCC BAA-1030</strain>
    </source>
</reference>
<accession>A0A1T4L582</accession>
<name>A0A1T4L582_9ENTE</name>
<dbReference type="Gene3D" id="3.40.50.1820">
    <property type="entry name" value="alpha/beta hydrolase"/>
    <property type="match status" value="1"/>
</dbReference>
<dbReference type="InterPro" id="IPR029058">
    <property type="entry name" value="AB_hydrolase_fold"/>
</dbReference>
<dbReference type="PANTHER" id="PTHR37946">
    <property type="entry name" value="SLL1969 PROTEIN"/>
    <property type="match status" value="1"/>
</dbReference>
<sequence length="280" mass="31142">MKTKLLIVATLIIAVLAAVFFYAQHSIKATKKTSVKNEIPTVFVHGSSGDAYTFSTMLEQITIERKNSITPLILTIAPDGAIKESGKLDKKSDMPVIQIGFGDPNSTIENQVTWIHHVLSYLKSQHKITAINYVGYSDGGVVGLNYLEKYGQQKSLPQIKKMVTIGSPFNDQLPKAEDETIAEVLKVGPQDKSERYQAFAKQINDVPQTISFLLIAGDVEKNEQGDTVVPLSDALSVYSLLKQNHNPVKKDIVTGEESTHMHMITQNKEVREDIQNFLWK</sequence>
<dbReference type="PANTHER" id="PTHR37946:SF1">
    <property type="entry name" value="SLL1969 PROTEIN"/>
    <property type="match status" value="1"/>
</dbReference>
<gene>
    <name evidence="1" type="ORF">SAMN02745116_00546</name>
</gene>
<keyword evidence="2" id="KW-1185">Reference proteome</keyword>
<keyword evidence="1" id="KW-0378">Hydrolase</keyword>